<dbReference type="Proteomes" id="UP001169063">
    <property type="component" value="Unassembled WGS sequence"/>
</dbReference>
<dbReference type="GO" id="GO:0016829">
    <property type="term" value="F:lyase activity"/>
    <property type="evidence" value="ECO:0007669"/>
    <property type="project" value="UniProtKB-KW"/>
</dbReference>
<dbReference type="RefSeq" id="WP_302108440.1">
    <property type="nucleotide sequence ID" value="NZ_JAUKTR010000001.1"/>
</dbReference>
<proteinExistence type="predicted"/>
<dbReference type="Pfam" id="PF01965">
    <property type="entry name" value="DJ-1_PfpI"/>
    <property type="match status" value="1"/>
</dbReference>
<reference evidence="3" key="1">
    <citation type="submission" date="2023-07" db="EMBL/GenBank/DDBJ databases">
        <title>Brevundimonas soil sp. nov., isolated from the soil of chemical plant.</title>
        <authorList>
            <person name="Wu N."/>
        </authorList>
    </citation>
    <scope>NUCLEOTIDE SEQUENCE</scope>
    <source>
        <strain evidence="3">XZ-24</strain>
    </source>
</reference>
<organism evidence="3 4">
    <name type="scientific">Peiella sedimenti</name>
    <dbReference type="NCBI Taxonomy" id="3061083"/>
    <lineage>
        <taxon>Bacteria</taxon>
        <taxon>Pseudomonadati</taxon>
        <taxon>Pseudomonadota</taxon>
        <taxon>Alphaproteobacteria</taxon>
        <taxon>Caulobacterales</taxon>
        <taxon>Caulobacteraceae</taxon>
        <taxon>Peiella</taxon>
    </lineage>
</organism>
<accession>A0ABT8SI13</accession>
<feature type="domain" description="DJ-1/PfpI" evidence="2">
    <location>
        <begin position="49"/>
        <end position="219"/>
    </location>
</feature>
<comment type="caution">
    <text evidence="3">The sequence shown here is derived from an EMBL/GenBank/DDBJ whole genome shotgun (WGS) entry which is preliminary data.</text>
</comment>
<dbReference type="InterPro" id="IPR006311">
    <property type="entry name" value="TAT_signal"/>
</dbReference>
<evidence type="ECO:0000313" key="3">
    <source>
        <dbReference type="EMBL" id="MDO1558016.1"/>
    </source>
</evidence>
<protein>
    <submittedName>
        <fullName evidence="3">DJ-1/PfpI family protein</fullName>
        <ecNumber evidence="3">4.2.1.-</ecNumber>
    </submittedName>
</protein>
<dbReference type="InterPro" id="IPR029062">
    <property type="entry name" value="Class_I_gatase-like"/>
</dbReference>
<evidence type="ECO:0000313" key="4">
    <source>
        <dbReference type="Proteomes" id="UP001169063"/>
    </source>
</evidence>
<dbReference type="EMBL" id="JAUKTR010000001">
    <property type="protein sequence ID" value="MDO1558016.1"/>
    <property type="molecule type" value="Genomic_DNA"/>
</dbReference>
<feature type="chain" id="PRO_5047492853" evidence="1">
    <location>
        <begin position="26"/>
        <end position="247"/>
    </location>
</feature>
<dbReference type="PANTHER" id="PTHR43130">
    <property type="entry name" value="ARAC-FAMILY TRANSCRIPTIONAL REGULATOR"/>
    <property type="match status" value="1"/>
</dbReference>
<sequence length="247" mass="26624">MTKIKTTRRALMAGATLTATVGASALCAGLTAAHAKQLDPLPRPQGPIRVAFLLDEQATMIDFAGPWEVFQDVFADHRNPSFELQVVAPTAEPIRVTGGMIITPTYSLDTAPQPHVVVIPAQAGGVRPGPTTDVKVAWLRQVYDQAHVIMPVCTGAFLMARTGLLDGRSVTTHHNFYDRFTEQFPQVNLLRGRRFVDSGNLVSAGGLTSGIDSALHVVARYFGEDMAAAVAEYMEHDSAGWRTGVRA</sequence>
<keyword evidence="1" id="KW-0732">Signal</keyword>
<dbReference type="InterPro" id="IPR052158">
    <property type="entry name" value="INH-QAR"/>
</dbReference>
<keyword evidence="3" id="KW-0456">Lyase</keyword>
<dbReference type="CDD" id="cd03139">
    <property type="entry name" value="GATase1_PfpI_2"/>
    <property type="match status" value="1"/>
</dbReference>
<evidence type="ECO:0000256" key="1">
    <source>
        <dbReference type="SAM" id="SignalP"/>
    </source>
</evidence>
<gene>
    <name evidence="3" type="ORF">Q0812_01065</name>
</gene>
<dbReference type="PROSITE" id="PS51318">
    <property type="entry name" value="TAT"/>
    <property type="match status" value="1"/>
</dbReference>
<feature type="signal peptide" evidence="1">
    <location>
        <begin position="1"/>
        <end position="25"/>
    </location>
</feature>
<keyword evidence="4" id="KW-1185">Reference proteome</keyword>
<dbReference type="SUPFAM" id="SSF52317">
    <property type="entry name" value="Class I glutamine amidotransferase-like"/>
    <property type="match status" value="1"/>
</dbReference>
<evidence type="ECO:0000259" key="2">
    <source>
        <dbReference type="Pfam" id="PF01965"/>
    </source>
</evidence>
<dbReference type="Gene3D" id="3.40.50.880">
    <property type="match status" value="1"/>
</dbReference>
<dbReference type="PANTHER" id="PTHR43130:SF3">
    <property type="entry name" value="HTH-TYPE TRANSCRIPTIONAL REGULATOR RV1931C"/>
    <property type="match status" value="1"/>
</dbReference>
<dbReference type="EC" id="4.2.1.-" evidence="3"/>
<dbReference type="InterPro" id="IPR002818">
    <property type="entry name" value="DJ-1/PfpI"/>
</dbReference>
<name>A0ABT8SI13_9CAUL</name>